<evidence type="ECO:0000256" key="2">
    <source>
        <dbReference type="ARBA" id="ARBA00022962"/>
    </source>
</evidence>
<comment type="catalytic activity">
    <reaction evidence="4">
        <text>chorismate + L-glutamine = anthranilate + pyruvate + L-glutamate + H(+)</text>
        <dbReference type="Rhea" id="RHEA:21732"/>
        <dbReference type="ChEBI" id="CHEBI:15361"/>
        <dbReference type="ChEBI" id="CHEBI:15378"/>
        <dbReference type="ChEBI" id="CHEBI:16567"/>
        <dbReference type="ChEBI" id="CHEBI:29748"/>
        <dbReference type="ChEBI" id="CHEBI:29985"/>
        <dbReference type="ChEBI" id="CHEBI:58359"/>
        <dbReference type="EC" id="4.1.3.27"/>
    </reaction>
</comment>
<proteinExistence type="predicted"/>
<evidence type="ECO:0000256" key="4">
    <source>
        <dbReference type="ARBA" id="ARBA00047683"/>
    </source>
</evidence>
<evidence type="ECO:0000259" key="5">
    <source>
        <dbReference type="Pfam" id="PF00117"/>
    </source>
</evidence>
<dbReference type="InterPro" id="IPR006221">
    <property type="entry name" value="TrpG/PapA_dom"/>
</dbReference>
<sequence length="203" mass="21207">MNFLVVDNRDSFTFNLVDALRVAGAQVSIFRNTVDPGTLLSRAREQGAALLISPGPGSPDDAGCSLPLVRLARNEVPLVGICLGHQAIVAEAGGTVERASAPCHGKVSRIAHEGTGPFAGLASPLPIGRYHSLCTPVASLPGRFTVDAELGGMAIAIRDDEAAQLGLQFHPESILTPAGDKLIVSIIAWARDRWSALATRQAA</sequence>
<gene>
    <name evidence="6" type="ORF">KTQ36_01540</name>
</gene>
<dbReference type="RefSeq" id="WP_218632013.1">
    <property type="nucleotide sequence ID" value="NZ_JAHVAH010000001.1"/>
</dbReference>
<protein>
    <recommendedName>
        <fullName evidence="1">anthranilate synthase</fullName>
        <ecNumber evidence="1">4.1.3.27</ecNumber>
    </recommendedName>
</protein>
<evidence type="ECO:0000256" key="1">
    <source>
        <dbReference type="ARBA" id="ARBA00012266"/>
    </source>
</evidence>
<dbReference type="InterPro" id="IPR050472">
    <property type="entry name" value="Anth_synth/Amidotransfase"/>
</dbReference>
<dbReference type="PROSITE" id="PS51273">
    <property type="entry name" value="GATASE_TYPE_1"/>
    <property type="match status" value="1"/>
</dbReference>
<keyword evidence="7" id="KW-1185">Reference proteome</keyword>
<organism evidence="6 7">
    <name type="scientific">Sphingomicrobium clamense</name>
    <dbReference type="NCBI Taxonomy" id="2851013"/>
    <lineage>
        <taxon>Bacteria</taxon>
        <taxon>Pseudomonadati</taxon>
        <taxon>Pseudomonadota</taxon>
        <taxon>Alphaproteobacteria</taxon>
        <taxon>Sphingomonadales</taxon>
        <taxon>Sphingomonadaceae</taxon>
        <taxon>Sphingomicrobium</taxon>
    </lineage>
</organism>
<name>A0ABS6V359_9SPHN</name>
<accession>A0ABS6V359</accession>
<feature type="domain" description="Glutamine amidotransferase" evidence="5">
    <location>
        <begin position="4"/>
        <end position="183"/>
    </location>
</feature>
<dbReference type="Proteomes" id="UP000698028">
    <property type="component" value="Unassembled WGS sequence"/>
</dbReference>
<evidence type="ECO:0000256" key="3">
    <source>
        <dbReference type="ARBA" id="ARBA00023239"/>
    </source>
</evidence>
<dbReference type="CDD" id="cd01743">
    <property type="entry name" value="GATase1_Anthranilate_Synthase"/>
    <property type="match status" value="1"/>
</dbReference>
<evidence type="ECO:0000313" key="6">
    <source>
        <dbReference type="EMBL" id="MBW0143976.1"/>
    </source>
</evidence>
<dbReference type="EMBL" id="JAHVAH010000001">
    <property type="protein sequence ID" value="MBW0143976.1"/>
    <property type="molecule type" value="Genomic_DNA"/>
</dbReference>
<dbReference type="PANTHER" id="PTHR43418:SF2">
    <property type="entry name" value="BIFUNCTIONAL PROTEIN TRPGD"/>
    <property type="match status" value="1"/>
</dbReference>
<comment type="caution">
    <text evidence="6">The sequence shown here is derived from an EMBL/GenBank/DDBJ whole genome shotgun (WGS) entry which is preliminary data.</text>
</comment>
<keyword evidence="2" id="KW-0315">Glutamine amidotransferase</keyword>
<dbReference type="EC" id="4.1.3.27" evidence="1"/>
<evidence type="ECO:0000313" key="7">
    <source>
        <dbReference type="Proteomes" id="UP000698028"/>
    </source>
</evidence>
<dbReference type="InterPro" id="IPR017926">
    <property type="entry name" value="GATASE"/>
</dbReference>
<keyword evidence="3" id="KW-0456">Lyase</keyword>
<dbReference type="NCBIfam" id="TIGR00566">
    <property type="entry name" value="trpG_papA"/>
    <property type="match status" value="1"/>
</dbReference>
<dbReference type="PANTHER" id="PTHR43418">
    <property type="entry name" value="MULTIFUNCTIONAL TRYPTOPHAN BIOSYNTHESIS PROTEIN-RELATED"/>
    <property type="match status" value="1"/>
</dbReference>
<dbReference type="Pfam" id="PF00117">
    <property type="entry name" value="GATase"/>
    <property type="match status" value="1"/>
</dbReference>
<reference evidence="6 7" key="1">
    <citation type="submission" date="2021-07" db="EMBL/GenBank/DDBJ databases">
        <title>The draft genome sequence of Sphingomicrobium sp. B8.</title>
        <authorList>
            <person name="Mu L."/>
        </authorList>
    </citation>
    <scope>NUCLEOTIDE SEQUENCE [LARGE SCALE GENOMIC DNA]</scope>
    <source>
        <strain evidence="6 7">B8</strain>
    </source>
</reference>